<proteinExistence type="predicted"/>
<keyword evidence="1" id="KW-1133">Transmembrane helix</keyword>
<dbReference type="RefSeq" id="WP_169455094.1">
    <property type="nucleotide sequence ID" value="NZ_CP051774.1"/>
</dbReference>
<reference evidence="2 3" key="1">
    <citation type="submission" date="2020-04" db="EMBL/GenBank/DDBJ databases">
        <title>Luteolibacter sp. G-1-1-1 isolated from soil.</title>
        <authorList>
            <person name="Dahal R.H."/>
        </authorList>
    </citation>
    <scope>NUCLEOTIDE SEQUENCE [LARGE SCALE GENOMIC DNA]</scope>
    <source>
        <strain evidence="2 3">G-1-1-1</strain>
    </source>
</reference>
<organism evidence="2 3">
    <name type="scientific">Luteolibacter luteus</name>
    <dbReference type="NCBI Taxonomy" id="2728835"/>
    <lineage>
        <taxon>Bacteria</taxon>
        <taxon>Pseudomonadati</taxon>
        <taxon>Verrucomicrobiota</taxon>
        <taxon>Verrucomicrobiia</taxon>
        <taxon>Verrucomicrobiales</taxon>
        <taxon>Verrucomicrobiaceae</taxon>
        <taxon>Luteolibacter</taxon>
    </lineage>
</organism>
<feature type="transmembrane region" description="Helical" evidence="1">
    <location>
        <begin position="26"/>
        <end position="45"/>
    </location>
</feature>
<evidence type="ECO:0000256" key="1">
    <source>
        <dbReference type="SAM" id="Phobius"/>
    </source>
</evidence>
<keyword evidence="3" id="KW-1185">Reference proteome</keyword>
<keyword evidence="1" id="KW-0472">Membrane</keyword>
<dbReference type="EMBL" id="CP051774">
    <property type="protein sequence ID" value="QJE96693.1"/>
    <property type="molecule type" value="Genomic_DNA"/>
</dbReference>
<name>A0A858RKZ7_9BACT</name>
<keyword evidence="1" id="KW-0812">Transmembrane</keyword>
<evidence type="ECO:0000313" key="3">
    <source>
        <dbReference type="Proteomes" id="UP000501812"/>
    </source>
</evidence>
<feature type="transmembrane region" description="Helical" evidence="1">
    <location>
        <begin position="57"/>
        <end position="77"/>
    </location>
</feature>
<dbReference type="Proteomes" id="UP000501812">
    <property type="component" value="Chromosome"/>
</dbReference>
<sequence length="94" mass="10326">MQLLLSLVIRILSGERLERSTPARNAFWLSFLAIFPAAVFLPGKAVSVLDGQLSDQWFVAAMLVAVIPFLGITLALARIFRRFPFALIPVALAT</sequence>
<dbReference type="AlphaFoldDB" id="A0A858RKZ7"/>
<dbReference type="KEGG" id="luo:HHL09_13175"/>
<evidence type="ECO:0000313" key="2">
    <source>
        <dbReference type="EMBL" id="QJE96693.1"/>
    </source>
</evidence>
<accession>A0A858RKZ7</accession>
<protein>
    <submittedName>
        <fullName evidence="2">Uncharacterized protein</fullName>
    </submittedName>
</protein>
<gene>
    <name evidence="2" type="ORF">HHL09_13175</name>
</gene>